<protein>
    <submittedName>
        <fullName evidence="1">Uncharacterized protein</fullName>
    </submittedName>
</protein>
<comment type="caution">
    <text evidence="1">The sequence shown here is derived from an EMBL/GenBank/DDBJ whole genome shotgun (WGS) entry which is preliminary data.</text>
</comment>
<keyword evidence="2" id="KW-1185">Reference proteome</keyword>
<dbReference type="EMBL" id="JAPDMZ010000078">
    <property type="protein sequence ID" value="KAK0551361.1"/>
    <property type="molecule type" value="Genomic_DNA"/>
</dbReference>
<dbReference type="AlphaFoldDB" id="A0AAN6JRU6"/>
<gene>
    <name evidence="1" type="ORF">OC846_003322</name>
</gene>
<name>A0AAN6JRU6_9BASI</name>
<organism evidence="1 2">
    <name type="scientific">Tilletia horrida</name>
    <dbReference type="NCBI Taxonomy" id="155126"/>
    <lineage>
        <taxon>Eukaryota</taxon>
        <taxon>Fungi</taxon>
        <taxon>Dikarya</taxon>
        <taxon>Basidiomycota</taxon>
        <taxon>Ustilaginomycotina</taxon>
        <taxon>Exobasidiomycetes</taxon>
        <taxon>Tilletiales</taxon>
        <taxon>Tilletiaceae</taxon>
        <taxon>Tilletia</taxon>
    </lineage>
</organism>
<evidence type="ECO:0000313" key="2">
    <source>
        <dbReference type="Proteomes" id="UP001176517"/>
    </source>
</evidence>
<reference evidence="1" key="1">
    <citation type="journal article" date="2023" name="PhytoFront">
        <title>Draft Genome Resources of Seven Strains of Tilletia horrida, Causal Agent of Kernel Smut of Rice.</title>
        <authorList>
            <person name="Khanal S."/>
            <person name="Antony Babu S."/>
            <person name="Zhou X.G."/>
        </authorList>
    </citation>
    <scope>NUCLEOTIDE SEQUENCE</scope>
    <source>
        <strain evidence="1">TX6</strain>
    </source>
</reference>
<accession>A0AAN6JRU6</accession>
<evidence type="ECO:0000313" key="1">
    <source>
        <dbReference type="EMBL" id="KAK0551361.1"/>
    </source>
</evidence>
<sequence length="115" mass="12479">MVNLPLSSLRHITALRFDVCPTSSLPAARSLRLLLASLPSKPPAPKAGSAPVTLPTLETKLVGNQDLMSLHVTYSDKKTIQWKLGTGQNRSIDLKTLLEKVEAPARALRLKEDGL</sequence>
<proteinExistence type="predicted"/>
<dbReference type="Proteomes" id="UP001176517">
    <property type="component" value="Unassembled WGS sequence"/>
</dbReference>